<dbReference type="EMBL" id="AE017125">
    <property type="protein sequence ID" value="AAP77655.1"/>
    <property type="molecule type" value="Genomic_DNA"/>
</dbReference>
<organism evidence="2 3">
    <name type="scientific">Helicobacter hepaticus (strain ATCC 51449 / 3B1)</name>
    <dbReference type="NCBI Taxonomy" id="235279"/>
    <lineage>
        <taxon>Bacteria</taxon>
        <taxon>Pseudomonadati</taxon>
        <taxon>Campylobacterota</taxon>
        <taxon>Epsilonproteobacteria</taxon>
        <taxon>Campylobacterales</taxon>
        <taxon>Helicobacteraceae</taxon>
        <taxon>Helicobacter</taxon>
    </lineage>
</organism>
<name>Q7VHA9_HELHP</name>
<evidence type="ECO:0000256" key="1">
    <source>
        <dbReference type="SAM" id="Phobius"/>
    </source>
</evidence>
<keyword evidence="1" id="KW-0472">Membrane</keyword>
<keyword evidence="3" id="KW-1185">Reference proteome</keyword>
<dbReference type="Proteomes" id="UP000002495">
    <property type="component" value="Chromosome"/>
</dbReference>
<accession>Q7VHA9</accession>
<keyword evidence="1" id="KW-0812">Transmembrane</keyword>
<dbReference type="HOGENOM" id="CLU_3271000_0_0_7"/>
<evidence type="ECO:0000313" key="2">
    <source>
        <dbReference type="EMBL" id="AAP77655.1"/>
    </source>
</evidence>
<gene>
    <name evidence="2" type="ordered locus">HH_1058</name>
</gene>
<sequence>MQKDFVPILHYNILSIALQFVFFFFDRMRGFQSIKRICNVI</sequence>
<protein>
    <submittedName>
        <fullName evidence="2">Uncharacterized protein</fullName>
    </submittedName>
</protein>
<dbReference type="AlphaFoldDB" id="Q7VHA9"/>
<proteinExistence type="predicted"/>
<evidence type="ECO:0000313" key="3">
    <source>
        <dbReference type="Proteomes" id="UP000002495"/>
    </source>
</evidence>
<dbReference type="KEGG" id="hhe:HH_1058"/>
<reference evidence="2 3" key="1">
    <citation type="journal article" date="2003" name="Proc. Natl. Acad. Sci. U.S.A.">
        <title>The complete genome sequence of the carcinogenic bacterium Helicobacter hepaticus.</title>
        <authorList>
            <person name="Suerbaum S."/>
            <person name="Josenhans C."/>
            <person name="Sterzenbach T."/>
            <person name="Drescher B."/>
            <person name="Brandt P."/>
            <person name="Bell M."/>
            <person name="Droege M."/>
            <person name="Fartmann B."/>
            <person name="Fischer H.-P."/>
            <person name="Ge Z."/>
            <person name="Hoerster A."/>
            <person name="Holland R."/>
            <person name="Klein K."/>
            <person name="Koenig J."/>
            <person name="Macko L."/>
            <person name="Mendz G.L."/>
            <person name="Nyakatura G."/>
            <person name="Schauer D.B."/>
            <person name="Shen Z."/>
            <person name="Weber J."/>
            <person name="Frosch M."/>
            <person name="Fox J.G."/>
        </authorList>
    </citation>
    <scope>NUCLEOTIDE SEQUENCE [LARGE SCALE GENOMIC DNA]</scope>
    <source>
        <strain evidence="3">ATCC 51449 / 3B1</strain>
    </source>
</reference>
<feature type="transmembrane region" description="Helical" evidence="1">
    <location>
        <begin position="6"/>
        <end position="25"/>
    </location>
</feature>
<keyword evidence="1" id="KW-1133">Transmembrane helix</keyword>